<comment type="caution">
    <text evidence="1">The sequence shown here is derived from an EMBL/GenBank/DDBJ whole genome shotgun (WGS) entry which is preliminary data.</text>
</comment>
<sequence length="117" mass="13726">MPSGKKARLMPMVCLVTEVPQEEWPFPRKIHGKDLRDAISEENEERVQKSQEWKEKGRGIAKIDLIHTFLPDQGCSVILIVEIDRSDKSNRFLFDNLRLRSEMRRASFSERGIIRIF</sequence>
<proteinExistence type="predicted"/>
<name>A0A834KI55_VESPE</name>
<protein>
    <submittedName>
        <fullName evidence="1">Uncharacterized protein</fullName>
    </submittedName>
</protein>
<keyword evidence="2" id="KW-1185">Reference proteome</keyword>
<reference evidence="1" key="1">
    <citation type="journal article" date="2020" name="G3 (Bethesda)">
        <title>High-Quality Assemblies for Three Invasive Social Wasps from the &lt;i&gt;Vespula&lt;/i&gt; Genus.</title>
        <authorList>
            <person name="Harrop T.W.R."/>
            <person name="Guhlin J."/>
            <person name="McLaughlin G.M."/>
            <person name="Permina E."/>
            <person name="Stockwell P."/>
            <person name="Gilligan J."/>
            <person name="Le Lec M.F."/>
            <person name="Gruber M.A.M."/>
            <person name="Quinn O."/>
            <person name="Lovegrove M."/>
            <person name="Duncan E.J."/>
            <person name="Remnant E.J."/>
            <person name="Van Eeckhoven J."/>
            <person name="Graham B."/>
            <person name="Knapp R.A."/>
            <person name="Langford K.W."/>
            <person name="Kronenberg Z."/>
            <person name="Press M.O."/>
            <person name="Eacker S.M."/>
            <person name="Wilson-Rankin E.E."/>
            <person name="Purcell J."/>
            <person name="Lester P.J."/>
            <person name="Dearden P.K."/>
        </authorList>
    </citation>
    <scope>NUCLEOTIDE SEQUENCE</scope>
    <source>
        <strain evidence="1">Volc-1</strain>
    </source>
</reference>
<dbReference type="Proteomes" id="UP000600918">
    <property type="component" value="Unassembled WGS sequence"/>
</dbReference>
<evidence type="ECO:0000313" key="1">
    <source>
        <dbReference type="EMBL" id="KAF7406972.1"/>
    </source>
</evidence>
<dbReference type="AlphaFoldDB" id="A0A834KI55"/>
<accession>A0A834KI55</accession>
<evidence type="ECO:0000313" key="2">
    <source>
        <dbReference type="Proteomes" id="UP000600918"/>
    </source>
</evidence>
<gene>
    <name evidence="1" type="ORF">H0235_014628</name>
</gene>
<dbReference type="EMBL" id="JACSDY010000015">
    <property type="protein sequence ID" value="KAF7406972.1"/>
    <property type="molecule type" value="Genomic_DNA"/>
</dbReference>
<organism evidence="1 2">
    <name type="scientific">Vespula pensylvanica</name>
    <name type="common">Western yellow jacket</name>
    <name type="synonym">Wasp</name>
    <dbReference type="NCBI Taxonomy" id="30213"/>
    <lineage>
        <taxon>Eukaryota</taxon>
        <taxon>Metazoa</taxon>
        <taxon>Ecdysozoa</taxon>
        <taxon>Arthropoda</taxon>
        <taxon>Hexapoda</taxon>
        <taxon>Insecta</taxon>
        <taxon>Pterygota</taxon>
        <taxon>Neoptera</taxon>
        <taxon>Endopterygota</taxon>
        <taxon>Hymenoptera</taxon>
        <taxon>Apocrita</taxon>
        <taxon>Aculeata</taxon>
        <taxon>Vespoidea</taxon>
        <taxon>Vespidae</taxon>
        <taxon>Vespinae</taxon>
        <taxon>Vespula</taxon>
    </lineage>
</organism>